<dbReference type="InterPro" id="IPR025351">
    <property type="entry name" value="Pvc16_N"/>
</dbReference>
<reference evidence="3" key="1">
    <citation type="journal article" date="2019" name="Int. J. Syst. Evol. Microbiol.">
        <title>The Global Catalogue of Microorganisms (GCM) 10K type strain sequencing project: providing services to taxonomists for standard genome sequencing and annotation.</title>
        <authorList>
            <consortium name="The Broad Institute Genomics Platform"/>
            <consortium name="The Broad Institute Genome Sequencing Center for Infectious Disease"/>
            <person name="Wu L."/>
            <person name="Ma J."/>
        </authorList>
    </citation>
    <scope>NUCLEOTIDE SEQUENCE [LARGE SCALE GENOMIC DNA]</scope>
    <source>
        <strain evidence="3">JCM 16902</strain>
    </source>
</reference>
<dbReference type="RefSeq" id="WP_231485188.1">
    <property type="nucleotide sequence ID" value="NZ_BAAAZO010000002.1"/>
</dbReference>
<feature type="domain" description="Pvc16 N-terminal" evidence="1">
    <location>
        <begin position="4"/>
        <end position="180"/>
    </location>
</feature>
<dbReference type="Pfam" id="PF14065">
    <property type="entry name" value="Pvc16_N"/>
    <property type="match status" value="1"/>
</dbReference>
<name>A0ABP6ZAZ5_9ACTN</name>
<dbReference type="Proteomes" id="UP001501074">
    <property type="component" value="Unassembled WGS sequence"/>
</dbReference>
<evidence type="ECO:0000313" key="3">
    <source>
        <dbReference type="Proteomes" id="UP001501074"/>
    </source>
</evidence>
<gene>
    <name evidence="2" type="ORF">GCM10022223_17180</name>
</gene>
<keyword evidence="3" id="KW-1185">Reference proteome</keyword>
<evidence type="ECO:0000313" key="2">
    <source>
        <dbReference type="EMBL" id="GAA3601993.1"/>
    </source>
</evidence>
<proteinExistence type="predicted"/>
<accession>A0ABP6ZAZ5</accession>
<protein>
    <submittedName>
        <fullName evidence="2">DUF4255 domain-containing protein</fullName>
    </submittedName>
</protein>
<comment type="caution">
    <text evidence="2">The sequence shown here is derived from an EMBL/GenBank/DDBJ whole genome shotgun (WGS) entry which is preliminary data.</text>
</comment>
<sequence>MINEIDESVRRLIKRQALPDGSAEVLFDAPSRDWAARRNSPTIDAYLYDIREEVSRRERGAATVRDPAGQVQARRMQPRWFRLSYLVTAWTRLPEDEHRLLSSVLGCLLRNEILPPDDLPPSVAEITRAVQISVAVPPPESRSIADIWSALGGELKPSLDVVIIAPFPVLPEFPVAPPVTQPAVVDVHDRSSDG</sequence>
<evidence type="ECO:0000259" key="1">
    <source>
        <dbReference type="Pfam" id="PF14065"/>
    </source>
</evidence>
<organism evidence="2 3">
    <name type="scientific">Kineosporia mesophila</name>
    <dbReference type="NCBI Taxonomy" id="566012"/>
    <lineage>
        <taxon>Bacteria</taxon>
        <taxon>Bacillati</taxon>
        <taxon>Actinomycetota</taxon>
        <taxon>Actinomycetes</taxon>
        <taxon>Kineosporiales</taxon>
        <taxon>Kineosporiaceae</taxon>
        <taxon>Kineosporia</taxon>
    </lineage>
</organism>
<dbReference type="EMBL" id="BAAAZO010000002">
    <property type="protein sequence ID" value="GAA3601993.1"/>
    <property type="molecule type" value="Genomic_DNA"/>
</dbReference>